<feature type="transmembrane region" description="Helical" evidence="1">
    <location>
        <begin position="187"/>
        <end position="207"/>
    </location>
</feature>
<dbReference type="AlphaFoldDB" id="A0A6C0BIV9"/>
<keyword evidence="1" id="KW-0472">Membrane</keyword>
<proteinExistence type="predicted"/>
<protein>
    <submittedName>
        <fullName evidence="2">Uncharacterized protein</fullName>
    </submittedName>
</protein>
<keyword evidence="1" id="KW-0812">Transmembrane</keyword>
<accession>A0A6C0BIV9</accession>
<evidence type="ECO:0000313" key="2">
    <source>
        <dbReference type="EMBL" id="QHS91273.1"/>
    </source>
</evidence>
<keyword evidence="1" id="KW-1133">Transmembrane helix</keyword>
<name>A0A6C0BIV9_9ZZZZ</name>
<reference evidence="2" key="1">
    <citation type="journal article" date="2020" name="Nature">
        <title>Giant virus diversity and host interactions through global metagenomics.</title>
        <authorList>
            <person name="Schulz F."/>
            <person name="Roux S."/>
            <person name="Paez-Espino D."/>
            <person name="Jungbluth S."/>
            <person name="Walsh D.A."/>
            <person name="Denef V.J."/>
            <person name="McMahon K.D."/>
            <person name="Konstantinidis K.T."/>
            <person name="Eloe-Fadrosh E.A."/>
            <person name="Kyrpides N.C."/>
            <person name="Woyke T."/>
        </authorList>
    </citation>
    <scope>NUCLEOTIDE SEQUENCE</scope>
    <source>
        <strain evidence="2">GVMAG-M-3300013004-44</strain>
    </source>
</reference>
<organism evidence="2">
    <name type="scientific">viral metagenome</name>
    <dbReference type="NCBI Taxonomy" id="1070528"/>
    <lineage>
        <taxon>unclassified sequences</taxon>
        <taxon>metagenomes</taxon>
        <taxon>organismal metagenomes</taxon>
    </lineage>
</organism>
<dbReference type="EMBL" id="MN739157">
    <property type="protein sequence ID" value="QHS91273.1"/>
    <property type="molecule type" value="Genomic_DNA"/>
</dbReference>
<sequence>MYPSPDPFTIMIRQMCTKDKIVQSLYQHTISWGDVPSDDDVLELDDWKSYQKIKTRAKEAYQHHVTTQKVYTIPQRSKAKKHCDKIASRIPYAALKQRTVLESTKKIIEKIAEEIVPPPIEYQEIVPPPIEYQEIVPPPIEYQEIVPPPIEYQQIVPPLIEYQEIVPNEMISTEMIPVHFEPIKTNLSLYVLCCIFCLSLIIIFYRITYK</sequence>
<evidence type="ECO:0000256" key="1">
    <source>
        <dbReference type="SAM" id="Phobius"/>
    </source>
</evidence>